<feature type="non-terminal residue" evidence="2">
    <location>
        <position position="109"/>
    </location>
</feature>
<feature type="region of interest" description="Disordered" evidence="1">
    <location>
        <begin position="34"/>
        <end position="109"/>
    </location>
</feature>
<reference evidence="2" key="1">
    <citation type="journal article" date="2022" name="bioRxiv">
        <title>Sequencing and chromosome-scale assembly of the giantPleurodeles waltlgenome.</title>
        <authorList>
            <person name="Brown T."/>
            <person name="Elewa A."/>
            <person name="Iarovenko S."/>
            <person name="Subramanian E."/>
            <person name="Araus A.J."/>
            <person name="Petzold A."/>
            <person name="Susuki M."/>
            <person name="Suzuki K.-i.T."/>
            <person name="Hayashi T."/>
            <person name="Toyoda A."/>
            <person name="Oliveira C."/>
            <person name="Osipova E."/>
            <person name="Leigh N.D."/>
            <person name="Simon A."/>
            <person name="Yun M.H."/>
        </authorList>
    </citation>
    <scope>NUCLEOTIDE SEQUENCE</scope>
    <source>
        <strain evidence="2">20211129_DDA</strain>
        <tissue evidence="2">Liver</tissue>
    </source>
</reference>
<evidence type="ECO:0000313" key="3">
    <source>
        <dbReference type="Proteomes" id="UP001066276"/>
    </source>
</evidence>
<dbReference type="EMBL" id="JANPWB010000007">
    <property type="protein sequence ID" value="KAJ1172122.1"/>
    <property type="molecule type" value="Genomic_DNA"/>
</dbReference>
<feature type="compositionally biased region" description="Basic and acidic residues" evidence="1">
    <location>
        <begin position="42"/>
        <end position="74"/>
    </location>
</feature>
<dbReference type="AlphaFoldDB" id="A0AAV7T6U1"/>
<gene>
    <name evidence="2" type="ORF">NDU88_003972</name>
</gene>
<protein>
    <submittedName>
        <fullName evidence="2">Uncharacterized protein</fullName>
    </submittedName>
</protein>
<keyword evidence="3" id="KW-1185">Reference proteome</keyword>
<dbReference type="Proteomes" id="UP001066276">
    <property type="component" value="Chromosome 4_1"/>
</dbReference>
<proteinExistence type="predicted"/>
<name>A0AAV7T6U1_PLEWA</name>
<evidence type="ECO:0000256" key="1">
    <source>
        <dbReference type="SAM" id="MobiDB-lite"/>
    </source>
</evidence>
<organism evidence="2 3">
    <name type="scientific">Pleurodeles waltl</name>
    <name type="common">Iberian ribbed newt</name>
    <dbReference type="NCBI Taxonomy" id="8319"/>
    <lineage>
        <taxon>Eukaryota</taxon>
        <taxon>Metazoa</taxon>
        <taxon>Chordata</taxon>
        <taxon>Craniata</taxon>
        <taxon>Vertebrata</taxon>
        <taxon>Euteleostomi</taxon>
        <taxon>Amphibia</taxon>
        <taxon>Batrachia</taxon>
        <taxon>Caudata</taxon>
        <taxon>Salamandroidea</taxon>
        <taxon>Salamandridae</taxon>
        <taxon>Pleurodelinae</taxon>
        <taxon>Pleurodeles</taxon>
    </lineage>
</organism>
<comment type="caution">
    <text evidence="2">The sequence shown here is derived from an EMBL/GenBank/DDBJ whole genome shotgun (WGS) entry which is preliminary data.</text>
</comment>
<evidence type="ECO:0000313" key="2">
    <source>
        <dbReference type="EMBL" id="KAJ1172122.1"/>
    </source>
</evidence>
<sequence length="109" mass="12589">MDPNYRSEFNPMRSYSVHKFISLHSEKNTTKSRGININIYPKDGHSGDKTFPKWPELDDRKQMGDGEEQNKPIPERLVLPKIREATSNAKQKEARSPVHFPLINAISKK</sequence>
<accession>A0AAV7T6U1</accession>